<reference evidence="3 4" key="1">
    <citation type="submission" date="2024-08" db="EMBL/GenBank/DDBJ databases">
        <authorList>
            <person name="Cucini C."/>
            <person name="Frati F."/>
        </authorList>
    </citation>
    <scope>NUCLEOTIDE SEQUENCE [LARGE SCALE GENOMIC DNA]</scope>
</reference>
<evidence type="ECO:0000259" key="2">
    <source>
        <dbReference type="PROSITE" id="PS51412"/>
    </source>
</evidence>
<dbReference type="PROSITE" id="PS51412">
    <property type="entry name" value="MACPF_2"/>
    <property type="match status" value="1"/>
</dbReference>
<comment type="caution">
    <text evidence="3">The sequence shown here is derived from an EMBL/GenBank/DDBJ whole genome shotgun (WGS) entry which is preliminary data.</text>
</comment>
<gene>
    <name evidence="3" type="ORF">ODALV1_LOCUS13556</name>
</gene>
<evidence type="ECO:0000313" key="3">
    <source>
        <dbReference type="EMBL" id="CAL8109646.1"/>
    </source>
</evidence>
<dbReference type="EMBL" id="CAXLJM020000041">
    <property type="protein sequence ID" value="CAL8109646.1"/>
    <property type="molecule type" value="Genomic_DNA"/>
</dbReference>
<name>A0ABP1QNW1_9HEXA</name>
<dbReference type="Gene3D" id="3.40.50.300">
    <property type="entry name" value="P-loop containing nucleotide triphosphate hydrolases"/>
    <property type="match status" value="1"/>
</dbReference>
<evidence type="ECO:0000313" key="4">
    <source>
        <dbReference type="Proteomes" id="UP001642540"/>
    </source>
</evidence>
<proteinExistence type="predicted"/>
<sequence>MKNHPGLMAALQSLRNRRSSKNAYILLLGLTGSGKSSAVNLLFDHPNITKVGDYVSTTSDIFEFTIRNPVAELGMNNTALHVIDTPGIGDTRGVAEDARFLASLDDFLSKHDDLRRNLPNVVLIFSKFSNNRYRGEGSSFVKMLRTIDLFKDKIIDKKSTNVIFVLTHYMSETKEITRDPSERIKSIRKTITEFSTLPRPIHIVLAENKPEETHLPSKNGFFLLPNGEYYPKNLFDQMQRNLIDNGDPVGEGIIRTVFSKKDNFEVVGKRTRLLHPSNAKVTKYLGTLGSFNRPITNTEISVELNKCYETLDSSLKSAYPGVLNTLQRTLYLKNIYQISDLPKTSEDIVRLLEGIQLNPLTLTLFSNAFNVTIPKFQTKFVVGSGYSLVNDGILTSSIFEESCSCNPTELLFMMPETYTITLLNELDNHFQVFTDRASYIQGRLKALGLSEDAIPQDIYSGSPAKFPGFNWISLSESESDNANSDIAIPSEAKNWKSLTATIDYHTFHIGLDENVQFSEAFVNDLNRLESLNVSNAENVQRWNTFFNRHGTHVVARAFGGGSIIVRARVDPDSVEASTWTNSDKFSILSETMGNVTQQLANELIGKDASFQPPAGILYDFSQRGGNRRHFWSNFSELDEVKNVDQWRESLRYQPVVLTNRLQLLPISEVVKQHGGNNGKELGYLIEEAAASLLNASLVYIPLQKFNDDAENPQSRDRTMSGQLLGSRGGDFESMKEFSNMFQALAETSKGMQVQLMQMLAQSQEKQQLQDQEWQKQQLALQQANAEQERLAREDERYAAEMQFRRDQLEMQRITQENTLQAQMEQAKMQAEMQRITMMAEIKSRNEQSMLAFINSENDRNAQIIANKKGWLTTTLEIVKDGLTGVMQAGAAVLPFAMMGG</sequence>
<dbReference type="InterPro" id="IPR020864">
    <property type="entry name" value="MACPF"/>
</dbReference>
<dbReference type="Pfam" id="PF01926">
    <property type="entry name" value="MMR_HSR1"/>
    <property type="match status" value="1"/>
</dbReference>
<protein>
    <recommendedName>
        <fullName evidence="2">MACPF domain-containing protein</fullName>
    </recommendedName>
</protein>
<feature type="domain" description="MACPF" evidence="2">
    <location>
        <begin position="365"/>
        <end position="700"/>
    </location>
</feature>
<dbReference type="Pfam" id="PF01823">
    <property type="entry name" value="MACPF"/>
    <property type="match status" value="1"/>
</dbReference>
<evidence type="ECO:0000256" key="1">
    <source>
        <dbReference type="SAM" id="Coils"/>
    </source>
</evidence>
<feature type="coiled-coil region" evidence="1">
    <location>
        <begin position="768"/>
        <end position="825"/>
    </location>
</feature>
<dbReference type="SUPFAM" id="SSF52540">
    <property type="entry name" value="P-loop containing nucleoside triphosphate hydrolases"/>
    <property type="match status" value="1"/>
</dbReference>
<keyword evidence="1" id="KW-0175">Coiled coil</keyword>
<dbReference type="Proteomes" id="UP001642540">
    <property type="component" value="Unassembled WGS sequence"/>
</dbReference>
<keyword evidence="4" id="KW-1185">Reference proteome</keyword>
<organism evidence="3 4">
    <name type="scientific">Orchesella dallaii</name>
    <dbReference type="NCBI Taxonomy" id="48710"/>
    <lineage>
        <taxon>Eukaryota</taxon>
        <taxon>Metazoa</taxon>
        <taxon>Ecdysozoa</taxon>
        <taxon>Arthropoda</taxon>
        <taxon>Hexapoda</taxon>
        <taxon>Collembola</taxon>
        <taxon>Entomobryomorpha</taxon>
        <taxon>Entomobryoidea</taxon>
        <taxon>Orchesellidae</taxon>
        <taxon>Orchesellinae</taxon>
        <taxon>Orchesella</taxon>
    </lineage>
</organism>
<dbReference type="InterPro" id="IPR027417">
    <property type="entry name" value="P-loop_NTPase"/>
</dbReference>
<dbReference type="InterPro" id="IPR006073">
    <property type="entry name" value="GTP-bd"/>
</dbReference>
<accession>A0ABP1QNW1</accession>